<reference evidence="1" key="1">
    <citation type="submission" date="2022-06" db="EMBL/GenBank/DDBJ databases">
        <title>Uncovering the hologenomic basis of an extraordinary plant invasion.</title>
        <authorList>
            <person name="Bieker V.C."/>
            <person name="Martin M.D."/>
            <person name="Gilbert T."/>
            <person name="Hodgins K."/>
            <person name="Battlay P."/>
            <person name="Petersen B."/>
            <person name="Wilson J."/>
        </authorList>
    </citation>
    <scope>NUCLEOTIDE SEQUENCE</scope>
    <source>
        <strain evidence="1">AA19_3_7</strain>
        <tissue evidence="1">Leaf</tissue>
    </source>
</reference>
<comment type="caution">
    <text evidence="1">The sequence shown here is derived from an EMBL/GenBank/DDBJ whole genome shotgun (WGS) entry which is preliminary data.</text>
</comment>
<accession>A0AAD5GPG4</accession>
<organism evidence="1 2">
    <name type="scientific">Ambrosia artemisiifolia</name>
    <name type="common">Common ragweed</name>
    <dbReference type="NCBI Taxonomy" id="4212"/>
    <lineage>
        <taxon>Eukaryota</taxon>
        <taxon>Viridiplantae</taxon>
        <taxon>Streptophyta</taxon>
        <taxon>Embryophyta</taxon>
        <taxon>Tracheophyta</taxon>
        <taxon>Spermatophyta</taxon>
        <taxon>Magnoliopsida</taxon>
        <taxon>eudicotyledons</taxon>
        <taxon>Gunneridae</taxon>
        <taxon>Pentapetalae</taxon>
        <taxon>asterids</taxon>
        <taxon>campanulids</taxon>
        <taxon>Asterales</taxon>
        <taxon>Asteraceae</taxon>
        <taxon>Asteroideae</taxon>
        <taxon>Heliantheae alliance</taxon>
        <taxon>Heliantheae</taxon>
        <taxon>Ambrosia</taxon>
    </lineage>
</organism>
<proteinExistence type="predicted"/>
<dbReference type="AlphaFoldDB" id="A0AAD5GPG4"/>
<gene>
    <name evidence="1" type="ORF">M8C21_033342</name>
</gene>
<name>A0AAD5GPG4_AMBAR</name>
<dbReference type="Proteomes" id="UP001206925">
    <property type="component" value="Unassembled WGS sequence"/>
</dbReference>
<evidence type="ECO:0000313" key="2">
    <source>
        <dbReference type="Proteomes" id="UP001206925"/>
    </source>
</evidence>
<evidence type="ECO:0000313" key="1">
    <source>
        <dbReference type="EMBL" id="KAI7747163.1"/>
    </source>
</evidence>
<protein>
    <submittedName>
        <fullName evidence="1">Uncharacterized protein</fullName>
    </submittedName>
</protein>
<sequence length="57" mass="6899">MENRGPSYLHLKIHSIIGRLFKVLKEKKNVRDIIDFYEELWNAFIYNRPLGLELHET</sequence>
<keyword evidence="2" id="KW-1185">Reference proteome</keyword>
<dbReference type="EMBL" id="JAMZMK010006825">
    <property type="protein sequence ID" value="KAI7747163.1"/>
    <property type="molecule type" value="Genomic_DNA"/>
</dbReference>